<keyword evidence="6" id="KW-0694">RNA-binding</keyword>
<evidence type="ECO:0000256" key="5">
    <source>
        <dbReference type="ARBA" id="ARBA00035202"/>
    </source>
</evidence>
<dbReference type="Pfam" id="PF00466">
    <property type="entry name" value="Ribosomal_L10"/>
    <property type="match status" value="1"/>
</dbReference>
<dbReference type="HAMAP" id="MF_00362">
    <property type="entry name" value="Ribosomal_uL10"/>
    <property type="match status" value="1"/>
</dbReference>
<dbReference type="CDD" id="cd05797">
    <property type="entry name" value="Ribosomal_L10"/>
    <property type="match status" value="1"/>
</dbReference>
<comment type="subunit">
    <text evidence="6">Part of the ribosomal stalk of the 50S ribosomal subunit. The N-terminus interacts with L11 and the large rRNA to form the base of the stalk. The C-terminus forms an elongated spine to which L12 dimers bind in a sequential fashion forming a multimeric L10(L12)X complex.</text>
</comment>
<accession>A0A0H4TBA6</accession>
<name>A0A0H4TBA6_9BACT</name>
<keyword evidence="6" id="KW-0699">rRNA-binding</keyword>
<dbReference type="SUPFAM" id="SSF160369">
    <property type="entry name" value="Ribosomal protein L10-like"/>
    <property type="match status" value="1"/>
</dbReference>
<protein>
    <recommendedName>
        <fullName evidence="5 6">Large ribosomal subunit protein uL10</fullName>
    </recommendedName>
</protein>
<dbReference type="InterPro" id="IPR043141">
    <property type="entry name" value="Ribosomal_uL10-like_sf"/>
</dbReference>
<dbReference type="InterPro" id="IPR022973">
    <property type="entry name" value="Ribosomal_uL10_bac"/>
</dbReference>
<proteinExistence type="inferred from homology"/>
<dbReference type="PANTHER" id="PTHR11560">
    <property type="entry name" value="39S RIBOSOMAL PROTEIN L10, MITOCHONDRIAL"/>
    <property type="match status" value="1"/>
</dbReference>
<keyword evidence="3 6" id="KW-0689">Ribosomal protein</keyword>
<comment type="function">
    <text evidence="1 6">Forms part of the ribosomal stalk, playing a central role in the interaction of the ribosome with GTP-bound translation factors.</text>
</comment>
<dbReference type="NCBIfam" id="NF000955">
    <property type="entry name" value="PRK00099.1-1"/>
    <property type="match status" value="1"/>
</dbReference>
<dbReference type="Gene3D" id="6.10.250.290">
    <property type="match status" value="1"/>
</dbReference>
<dbReference type="GO" id="GO:0005840">
    <property type="term" value="C:ribosome"/>
    <property type="evidence" value="ECO:0007669"/>
    <property type="project" value="UniProtKB-KW"/>
</dbReference>
<dbReference type="AlphaFoldDB" id="A0A0H4TBA6"/>
<dbReference type="Gene3D" id="3.30.70.1730">
    <property type="match status" value="1"/>
</dbReference>
<gene>
    <name evidence="6 7" type="primary">rplJ</name>
</gene>
<evidence type="ECO:0000256" key="3">
    <source>
        <dbReference type="ARBA" id="ARBA00022980"/>
    </source>
</evidence>
<organism evidence="7">
    <name type="scientific">uncultured Ignavibacteria bacterium Rifle_16ft_4_minimus_38491</name>
    <dbReference type="NCBI Taxonomy" id="1665105"/>
    <lineage>
        <taxon>Bacteria</taxon>
        <taxon>Pseudomonadati</taxon>
        <taxon>Ignavibacteriota</taxon>
        <taxon>Ignavibacteria</taxon>
        <taxon>environmental samples</taxon>
    </lineage>
</organism>
<keyword evidence="4 6" id="KW-0687">Ribonucleoprotein</keyword>
<dbReference type="EMBL" id="KT007020">
    <property type="protein sequence ID" value="AKQ03752.1"/>
    <property type="molecule type" value="Genomic_DNA"/>
</dbReference>
<evidence type="ECO:0000256" key="6">
    <source>
        <dbReference type="HAMAP-Rule" id="MF_00362"/>
    </source>
</evidence>
<evidence type="ECO:0000256" key="1">
    <source>
        <dbReference type="ARBA" id="ARBA00002633"/>
    </source>
</evidence>
<evidence type="ECO:0000256" key="4">
    <source>
        <dbReference type="ARBA" id="ARBA00023274"/>
    </source>
</evidence>
<dbReference type="GO" id="GO:1990904">
    <property type="term" value="C:ribonucleoprotein complex"/>
    <property type="evidence" value="ECO:0007669"/>
    <property type="project" value="UniProtKB-KW"/>
</dbReference>
<reference evidence="7" key="1">
    <citation type="journal article" date="2015" name="ISME J.">
        <title>Aquifer environment selects for microbial species cohorts in sediment and groundwater.</title>
        <authorList>
            <person name="Hug L.A."/>
            <person name="Thomas B.C."/>
            <person name="Brown C.T."/>
            <person name="Frischkorn K.R."/>
            <person name="Williams K.H."/>
            <person name="Tringe S.G."/>
            <person name="Banfield J.F."/>
        </authorList>
    </citation>
    <scope>NUCLEOTIDE SEQUENCE</scope>
</reference>
<evidence type="ECO:0000256" key="2">
    <source>
        <dbReference type="ARBA" id="ARBA00008889"/>
    </source>
</evidence>
<sequence>MNKNEKSEIISEIRVLIDGSSALYLTNYSGIPVSEITTLRNELRKEGVTYKVIKNTLFERALKESGKYEKLGDYLSGMTGYAFTSSNPVAPAKIIKKYFEASKKFELKACYIEDQFYDGSRLSELATLPSKEEIIAGILGSLNSPASGIVGAINAVFRDLVNVVDQISKREAA</sequence>
<dbReference type="InterPro" id="IPR001790">
    <property type="entry name" value="Ribosomal_uL10"/>
</dbReference>
<dbReference type="GO" id="GO:0070180">
    <property type="term" value="F:large ribosomal subunit rRNA binding"/>
    <property type="evidence" value="ECO:0007669"/>
    <property type="project" value="UniProtKB-UniRule"/>
</dbReference>
<dbReference type="InterPro" id="IPR047865">
    <property type="entry name" value="Ribosomal_uL10_bac_type"/>
</dbReference>
<evidence type="ECO:0000313" key="7">
    <source>
        <dbReference type="EMBL" id="AKQ03752.1"/>
    </source>
</evidence>
<comment type="similarity">
    <text evidence="2 6">Belongs to the universal ribosomal protein uL10 family.</text>
</comment>
<dbReference type="GO" id="GO:0006412">
    <property type="term" value="P:translation"/>
    <property type="evidence" value="ECO:0007669"/>
    <property type="project" value="UniProtKB-UniRule"/>
</dbReference>